<dbReference type="PANTHER" id="PTHR38706">
    <property type="entry name" value="SI:CH211-198C19.1-RELATED"/>
    <property type="match status" value="1"/>
</dbReference>
<proteinExistence type="predicted"/>
<protein>
    <submittedName>
        <fullName evidence="1">Uncharacterized protein</fullName>
    </submittedName>
</protein>
<reference evidence="1 2" key="1">
    <citation type="submission" date="2021-06" db="EMBL/GenBank/DDBJ databases">
        <authorList>
            <person name="Palmer J.M."/>
        </authorList>
    </citation>
    <scope>NUCLEOTIDE SEQUENCE [LARGE SCALE GENOMIC DNA]</scope>
    <source>
        <strain evidence="1 2">XR_2019</strain>
        <tissue evidence="1">Muscle</tissue>
    </source>
</reference>
<evidence type="ECO:0000313" key="1">
    <source>
        <dbReference type="EMBL" id="MEQ2272012.1"/>
    </source>
</evidence>
<dbReference type="EMBL" id="JAHRIM010064108">
    <property type="protein sequence ID" value="MEQ2272012.1"/>
    <property type="molecule type" value="Genomic_DNA"/>
</dbReference>
<name>A0ABV0WQU9_9TELE</name>
<evidence type="ECO:0000313" key="2">
    <source>
        <dbReference type="Proteomes" id="UP001444071"/>
    </source>
</evidence>
<dbReference type="PANTHER" id="PTHR38706:SF2">
    <property type="match status" value="1"/>
</dbReference>
<organism evidence="1 2">
    <name type="scientific">Xenotaenia resolanae</name>
    <dbReference type="NCBI Taxonomy" id="208358"/>
    <lineage>
        <taxon>Eukaryota</taxon>
        <taxon>Metazoa</taxon>
        <taxon>Chordata</taxon>
        <taxon>Craniata</taxon>
        <taxon>Vertebrata</taxon>
        <taxon>Euteleostomi</taxon>
        <taxon>Actinopterygii</taxon>
        <taxon>Neopterygii</taxon>
        <taxon>Teleostei</taxon>
        <taxon>Neoteleostei</taxon>
        <taxon>Acanthomorphata</taxon>
        <taxon>Ovalentaria</taxon>
        <taxon>Atherinomorphae</taxon>
        <taxon>Cyprinodontiformes</taxon>
        <taxon>Goodeidae</taxon>
        <taxon>Xenotaenia</taxon>
    </lineage>
</organism>
<gene>
    <name evidence="1" type="ORF">XENORESO_013011</name>
</gene>
<dbReference type="Proteomes" id="UP001444071">
    <property type="component" value="Unassembled WGS sequence"/>
</dbReference>
<keyword evidence="2" id="KW-1185">Reference proteome</keyword>
<accession>A0ABV0WQU9</accession>
<comment type="caution">
    <text evidence="1">The sequence shown here is derived from an EMBL/GenBank/DDBJ whole genome shotgun (WGS) entry which is preliminary data.</text>
</comment>
<sequence length="373" mass="43001">MVLWQLRTLDHLDTSEFGRPFPRHGLQLLFWFSNHCVSFELNNSGDVMKLVSECQPEKGVYGFHKFGNVEELLPVLYKPKKNKSIRQLVYFVVGNLNTHSYPESADLPPFVRENHGMGSSSNSDRIIISYQVKTRVVEKVYVTEHDYADIGQFRSDGTHEVSPELIRVLQNPQLDLSSFLTQMGYYEDEEMFQDTEEMQDPSVQMMLSMMQNDPSGFFSEAFSQQLNLDQLRSNMNTTSSGSLVYFTPVQKKKKKKSKSNKKQKVLRETYWHSSLKLPYRDLDEDYWTRSISGGRYGSGYGAGRGSGGGGGFSSFLKILVKVGVIYLAAKCFRWLLRNLWSTNWDENLLHMSPCRSSRFPSFPHTHIMLDYVY</sequence>